<comment type="caution">
    <text evidence="13">The sequence shown here is derived from an EMBL/GenBank/DDBJ whole genome shotgun (WGS) entry which is preliminary data.</text>
</comment>
<feature type="transmembrane region" description="Helical" evidence="10">
    <location>
        <begin position="137"/>
        <end position="156"/>
    </location>
</feature>
<dbReference type="SUPFAM" id="SSF52540">
    <property type="entry name" value="P-loop containing nucleoside triphosphate hydrolases"/>
    <property type="match status" value="2"/>
</dbReference>
<dbReference type="GO" id="GO:0016887">
    <property type="term" value="F:ATP hydrolysis activity"/>
    <property type="evidence" value="ECO:0007669"/>
    <property type="project" value="InterPro"/>
</dbReference>
<dbReference type="Pfam" id="PF00005">
    <property type="entry name" value="ABC_tran"/>
    <property type="match status" value="2"/>
</dbReference>
<feature type="transmembrane region" description="Helical" evidence="10">
    <location>
        <begin position="294"/>
        <end position="318"/>
    </location>
</feature>
<dbReference type="GO" id="GO:0140359">
    <property type="term" value="F:ABC-type transporter activity"/>
    <property type="evidence" value="ECO:0007669"/>
    <property type="project" value="InterPro"/>
</dbReference>
<evidence type="ECO:0000256" key="2">
    <source>
        <dbReference type="ARBA" id="ARBA00022448"/>
    </source>
</evidence>
<organism evidence="13 14">
    <name type="scientific">Mycena pura</name>
    <dbReference type="NCBI Taxonomy" id="153505"/>
    <lineage>
        <taxon>Eukaryota</taxon>
        <taxon>Fungi</taxon>
        <taxon>Dikarya</taxon>
        <taxon>Basidiomycota</taxon>
        <taxon>Agaricomycotina</taxon>
        <taxon>Agaricomycetes</taxon>
        <taxon>Agaricomycetidae</taxon>
        <taxon>Agaricales</taxon>
        <taxon>Marasmiineae</taxon>
        <taxon>Mycenaceae</taxon>
        <taxon>Mycena</taxon>
    </lineage>
</organism>
<feature type="transmembrane region" description="Helical" evidence="10">
    <location>
        <begin position="1199"/>
        <end position="1219"/>
    </location>
</feature>
<dbReference type="GO" id="GO:0016020">
    <property type="term" value="C:membrane"/>
    <property type="evidence" value="ECO:0007669"/>
    <property type="project" value="UniProtKB-SubCell"/>
</dbReference>
<dbReference type="PROSITE" id="PS50929">
    <property type="entry name" value="ABC_TM1F"/>
    <property type="match status" value="2"/>
</dbReference>
<dbReference type="InterPro" id="IPR036640">
    <property type="entry name" value="ABC1_TM_sf"/>
</dbReference>
<evidence type="ECO:0000256" key="3">
    <source>
        <dbReference type="ARBA" id="ARBA00022692"/>
    </source>
</evidence>
<evidence type="ECO:0000256" key="7">
    <source>
        <dbReference type="ARBA" id="ARBA00022989"/>
    </source>
</evidence>
<keyword evidence="8 10" id="KW-0472">Membrane</keyword>
<evidence type="ECO:0000256" key="10">
    <source>
        <dbReference type="SAM" id="Phobius"/>
    </source>
</evidence>
<evidence type="ECO:0000259" key="12">
    <source>
        <dbReference type="PROSITE" id="PS50929"/>
    </source>
</evidence>
<dbReference type="PROSITE" id="PS50893">
    <property type="entry name" value="ABC_TRANSPORTER_2"/>
    <property type="match status" value="2"/>
</dbReference>
<feature type="transmembrane region" description="Helical" evidence="10">
    <location>
        <begin position="1108"/>
        <end position="1130"/>
    </location>
</feature>
<feature type="compositionally biased region" description="Basic and acidic residues" evidence="9">
    <location>
        <begin position="381"/>
        <end position="395"/>
    </location>
</feature>
<dbReference type="InterPro" id="IPR003439">
    <property type="entry name" value="ABC_transporter-like_ATP-bd"/>
</dbReference>
<feature type="domain" description="ABC transporter" evidence="11">
    <location>
        <begin position="1291"/>
        <end position="1528"/>
    </location>
</feature>
<feature type="transmembrane region" description="Helical" evidence="10">
    <location>
        <begin position="963"/>
        <end position="987"/>
    </location>
</feature>
<dbReference type="GO" id="GO:0005524">
    <property type="term" value="F:ATP binding"/>
    <property type="evidence" value="ECO:0007669"/>
    <property type="project" value="UniProtKB-KW"/>
</dbReference>
<dbReference type="InterPro" id="IPR011527">
    <property type="entry name" value="ABC1_TM_dom"/>
</dbReference>
<evidence type="ECO:0000256" key="4">
    <source>
        <dbReference type="ARBA" id="ARBA00022737"/>
    </source>
</evidence>
<evidence type="ECO:0000256" key="9">
    <source>
        <dbReference type="SAM" id="MobiDB-lite"/>
    </source>
</evidence>
<feature type="transmembrane region" description="Helical" evidence="10">
    <location>
        <begin position="1016"/>
        <end position="1042"/>
    </location>
</feature>
<feature type="transmembrane region" description="Helical" evidence="10">
    <location>
        <begin position="21"/>
        <end position="44"/>
    </location>
</feature>
<dbReference type="PANTHER" id="PTHR24223:SF356">
    <property type="entry name" value="ATP-BINDING CASSETTE TRANSPORTER ABC4"/>
    <property type="match status" value="1"/>
</dbReference>
<feature type="domain" description="ABC transmembrane type-1" evidence="12">
    <location>
        <begin position="294"/>
        <end position="617"/>
    </location>
</feature>
<evidence type="ECO:0000256" key="6">
    <source>
        <dbReference type="ARBA" id="ARBA00022840"/>
    </source>
</evidence>
<dbReference type="CDD" id="cd18596">
    <property type="entry name" value="ABC_6TM_VMR1_D1_like"/>
    <property type="match status" value="1"/>
</dbReference>
<dbReference type="CDD" id="cd03250">
    <property type="entry name" value="ABCC_MRP_domain1"/>
    <property type="match status" value="1"/>
</dbReference>
<feature type="transmembrane region" description="Helical" evidence="10">
    <location>
        <begin position="557"/>
        <end position="578"/>
    </location>
</feature>
<dbReference type="Gene3D" id="1.20.1560.10">
    <property type="entry name" value="ABC transporter type 1, transmembrane domain"/>
    <property type="match status" value="2"/>
</dbReference>
<dbReference type="FunFam" id="1.20.1560.10:FF:000013">
    <property type="entry name" value="ABC transporter C family member 2"/>
    <property type="match status" value="1"/>
</dbReference>
<dbReference type="EMBL" id="JARJCW010000022">
    <property type="protein sequence ID" value="KAJ7213126.1"/>
    <property type="molecule type" value="Genomic_DNA"/>
</dbReference>
<feature type="compositionally biased region" description="Polar residues" evidence="9">
    <location>
        <begin position="396"/>
        <end position="412"/>
    </location>
</feature>
<dbReference type="InterPro" id="IPR027417">
    <property type="entry name" value="P-loop_NTPase"/>
</dbReference>
<proteinExistence type="predicted"/>
<evidence type="ECO:0000256" key="5">
    <source>
        <dbReference type="ARBA" id="ARBA00022741"/>
    </source>
</evidence>
<feature type="transmembrane region" description="Helical" evidence="10">
    <location>
        <begin position="176"/>
        <end position="196"/>
    </location>
</feature>
<dbReference type="Proteomes" id="UP001219525">
    <property type="component" value="Unassembled WGS sequence"/>
</dbReference>
<dbReference type="PANTHER" id="PTHR24223">
    <property type="entry name" value="ATP-BINDING CASSETTE SUB-FAMILY C"/>
    <property type="match status" value="1"/>
</dbReference>
<evidence type="ECO:0000256" key="8">
    <source>
        <dbReference type="ARBA" id="ARBA00023136"/>
    </source>
</evidence>
<accession>A0AAD6VLC3</accession>
<feature type="transmembrane region" description="Helical" evidence="10">
    <location>
        <begin position="450"/>
        <end position="471"/>
    </location>
</feature>
<keyword evidence="14" id="KW-1185">Reference proteome</keyword>
<feature type="transmembrane region" description="Helical" evidence="10">
    <location>
        <begin position="1231"/>
        <end position="1250"/>
    </location>
</feature>
<dbReference type="CDD" id="cd03244">
    <property type="entry name" value="ABCC_MRP_domain2"/>
    <property type="match status" value="1"/>
</dbReference>
<dbReference type="FunFam" id="3.40.50.300:FF:000838">
    <property type="entry name" value="ABC multidrug transporter (Eurofung)"/>
    <property type="match status" value="1"/>
</dbReference>
<keyword evidence="2" id="KW-0813">Transport</keyword>
<keyword evidence="5" id="KW-0547">Nucleotide-binding</keyword>
<feature type="transmembrane region" description="Helical" evidence="10">
    <location>
        <begin position="477"/>
        <end position="497"/>
    </location>
</feature>
<feature type="transmembrane region" description="Helical" evidence="10">
    <location>
        <begin position="1151"/>
        <end position="1169"/>
    </location>
</feature>
<reference evidence="13" key="1">
    <citation type="submission" date="2023-03" db="EMBL/GenBank/DDBJ databases">
        <title>Massive genome expansion in bonnet fungi (Mycena s.s.) driven by repeated elements and novel gene families across ecological guilds.</title>
        <authorList>
            <consortium name="Lawrence Berkeley National Laboratory"/>
            <person name="Harder C.B."/>
            <person name="Miyauchi S."/>
            <person name="Viragh M."/>
            <person name="Kuo A."/>
            <person name="Thoen E."/>
            <person name="Andreopoulos B."/>
            <person name="Lu D."/>
            <person name="Skrede I."/>
            <person name="Drula E."/>
            <person name="Henrissat B."/>
            <person name="Morin E."/>
            <person name="Kohler A."/>
            <person name="Barry K."/>
            <person name="LaButti K."/>
            <person name="Morin E."/>
            <person name="Salamov A."/>
            <person name="Lipzen A."/>
            <person name="Mereny Z."/>
            <person name="Hegedus B."/>
            <person name="Baldrian P."/>
            <person name="Stursova M."/>
            <person name="Weitz H."/>
            <person name="Taylor A."/>
            <person name="Grigoriev I.V."/>
            <person name="Nagy L.G."/>
            <person name="Martin F."/>
            <person name="Kauserud H."/>
        </authorList>
    </citation>
    <scope>NUCLEOTIDE SEQUENCE</scope>
    <source>
        <strain evidence="13">9144</strain>
    </source>
</reference>
<keyword evidence="3 10" id="KW-0812">Transmembrane</keyword>
<feature type="region of interest" description="Disordered" evidence="9">
    <location>
        <begin position="381"/>
        <end position="424"/>
    </location>
</feature>
<name>A0AAD6VLC3_9AGAR</name>
<feature type="transmembrane region" description="Helical" evidence="10">
    <location>
        <begin position="80"/>
        <end position="100"/>
    </location>
</feature>
<dbReference type="SUPFAM" id="SSF90123">
    <property type="entry name" value="ABC transporter transmembrane region"/>
    <property type="match status" value="2"/>
</dbReference>
<keyword evidence="6" id="KW-0067">ATP-binding</keyword>
<dbReference type="Gene3D" id="3.40.50.300">
    <property type="entry name" value="P-loop containing nucleotide triphosphate hydrolases"/>
    <property type="match status" value="2"/>
</dbReference>
<dbReference type="SMART" id="SM00382">
    <property type="entry name" value="AAA"/>
    <property type="match status" value="2"/>
</dbReference>
<dbReference type="InterPro" id="IPR003593">
    <property type="entry name" value="AAA+_ATPase"/>
</dbReference>
<gene>
    <name evidence="13" type="ORF">GGX14DRAFT_620283</name>
</gene>
<dbReference type="Pfam" id="PF00664">
    <property type="entry name" value="ABC_membrane"/>
    <property type="match status" value="2"/>
</dbReference>
<keyword evidence="13" id="KW-0378">Hydrolase</keyword>
<evidence type="ECO:0000313" key="13">
    <source>
        <dbReference type="EMBL" id="KAJ7213126.1"/>
    </source>
</evidence>
<evidence type="ECO:0000259" key="11">
    <source>
        <dbReference type="PROSITE" id="PS50893"/>
    </source>
</evidence>
<feature type="domain" description="ABC transporter" evidence="11">
    <location>
        <begin position="658"/>
        <end position="915"/>
    </location>
</feature>
<keyword evidence="7 10" id="KW-1133">Transmembrane helix</keyword>
<evidence type="ECO:0000256" key="1">
    <source>
        <dbReference type="ARBA" id="ARBA00004141"/>
    </source>
</evidence>
<evidence type="ECO:0000313" key="14">
    <source>
        <dbReference type="Proteomes" id="UP001219525"/>
    </source>
</evidence>
<feature type="domain" description="ABC transmembrane type-1" evidence="12">
    <location>
        <begin position="978"/>
        <end position="1221"/>
    </location>
</feature>
<dbReference type="CDD" id="cd18604">
    <property type="entry name" value="ABC_6TM_VMR1_D2_like"/>
    <property type="match status" value="1"/>
</dbReference>
<feature type="transmembrane region" description="Helical" evidence="10">
    <location>
        <begin position="1080"/>
        <end position="1102"/>
    </location>
</feature>
<feature type="transmembrane region" description="Helical" evidence="10">
    <location>
        <begin position="330"/>
        <end position="348"/>
    </location>
</feature>
<keyword evidence="4" id="KW-0677">Repeat</keyword>
<feature type="transmembrane region" description="Helical" evidence="10">
    <location>
        <begin position="112"/>
        <end position="131"/>
    </location>
</feature>
<protein>
    <submittedName>
        <fullName evidence="13">P-loop containing nucleoside triphosphate hydrolase protein</fullName>
    </submittedName>
</protein>
<dbReference type="InterPro" id="IPR050173">
    <property type="entry name" value="ABC_transporter_C-like"/>
</dbReference>
<comment type="subcellular location">
    <subcellularLocation>
        <location evidence="1">Membrane</location>
        <topology evidence="1">Multi-pass membrane protein</topology>
    </subcellularLocation>
</comment>
<sequence length="1553" mass="171526">MDAAPDIRIVLAAMRFSVLELLASVNTLTFPLYAATISALVLIIQSLTRLRIAFDSESTTNKPWKDVTKYGGPVILKYNLFRLFACVTLLGLSITSVVVSRGDVGANLWIKLGLTVFFLYGSLLAAAAISVTTKAGFTAAVHLNLILAVAFGVYFYRDILPLASYTWPMQDEAEGFVIWAKLIVLTLAAVIVPSVTPQPYIPVDPNNSMPMPNPEQTASLLSLATISFLDPVIMLACKLPHLPYDLLPPLADTDAAENLKKRAFPNIDTFSGATRRHIFFGILKTFRNECATNVLILLFYGVCTFASPIGINRVLAYLESDPDDLQTRPFVWILWLVLGPVTGTIALASHTRLAKRILVQVEGMLTELIFEHALRARVKADADERKDESSGDKTPDMQSEASSATAQGTPNKGSKRAHGGADATKSSFDVGKISNLVTTDLRNVTSMSDFLLLFFYTPVAIVSSVVFLYVVLGWSSLVGMATMLVLLPLVTVAARLLQDIQKNRIQAADARIRTISETMNIMRMIKLFSWEEKMLGRVNEKREEELKWILKREIFETVANVINIVIPIVTMVVTYVTYVRVMRQELRPSIVFSTMPVFEMLRIHLINLNYRSIQFIDTKVSIDRINDFLHDTELLDVFTEKEETAEELLDTDEEPMEIGFREATFTWSNENDGTATLLKHRFTLRIDDELLFKRGCINLVLGSTGAGKTSLLMALLGEMHFVPASPRSWYNLPRVGGVAYAAQESWILNETIRDNILFGSEYDEERYKKVVYQCGLEQDLELFEAGDKTEVGEKGVILLPMNPGSLNYGAGLTLSGGQKARCTLARAIYSNAEILLLDDVFAALDVHTAKHIVENCMKGDLVKGRTIILVTHNVALAAPIADFAVSIGSNGLILGQGSAANFLQHDTALQVANEVNTELEVLEQVVDPAPATKVVIGKTENGGKLILEEELQIGQVRWNAVNLYLRGLGGFTFYSSFIGLLIVSNFVQVYETWYLGYWASLYETSPRGSISVSYHIGIYILLASFDAVTHAVSSFLFAFAIVRASRTIHLQLFKSIIGTTLRWLDITPVSRVIARFTADINAVDGPIVVVFWEFVFITMSMLSSFCAITFLTPLFAIPGVLVAVIGRAVGQLYLKTQLSVKRERSNAKAPVLAHFGAAIAGLPSIRAYGAQNLFIQESLRRINKHTRVARTLENLDRWIAVRLSAVGNGLIAILVIYLVYFHKERANNVGFILNMAAAFSMRILFWVRVWNDVQVEGNSLERILQYIHIEQESKPTEAGRPPAHWPSSGELVVENLSASYLPGGPKVLRNISFRIKSGERVGIVGRTGSGKSSLTLALLRCIYTDGKVYYDGIETSSVNIDALRSNITIIPQMPELLSGTLRHNLDPFGQHDDTTLNGALHAAGLFALQEDMEEGRLELDSAIASGGGNLSVGQRQILALARAIVRESKLLILDEATSAIDYRTDAIIQASLRNELKPDVTVITVAHRLQTILDSDKIMVLEEGRIAEFDVPEKLLNNPMGKLRALVDESGDKEALHAMANGGSKSQREILLF</sequence>
<feature type="transmembrane region" description="Helical" evidence="10">
    <location>
        <begin position="216"/>
        <end position="237"/>
    </location>
</feature>
<feature type="transmembrane region" description="Helical" evidence="10">
    <location>
        <begin position="590"/>
        <end position="610"/>
    </location>
</feature>